<accession>A0A1D1XFB8</accession>
<name>A0A1D1XFB8_9ARAE</name>
<evidence type="ECO:0000259" key="3">
    <source>
        <dbReference type="PROSITE" id="PS50097"/>
    </source>
</evidence>
<gene>
    <name evidence="4" type="primary">At3g56230_0</name>
    <name evidence="4" type="ORF">g.28280</name>
</gene>
<comment type="function">
    <text evidence="1">May act as a substrate-specific adapter of an E3 ubiquitin-protein ligase complex (CUL3-RBX1-BTB) which mediates the ubiquitination and subsequent proteasomal degradation of target proteins.</text>
</comment>
<dbReference type="EMBL" id="GDJX01026839">
    <property type="protein sequence ID" value="JAT41097.1"/>
    <property type="molecule type" value="Transcribed_RNA"/>
</dbReference>
<dbReference type="SUPFAM" id="SSF54695">
    <property type="entry name" value="POZ domain"/>
    <property type="match status" value="1"/>
</dbReference>
<dbReference type="Gene3D" id="3.30.710.10">
    <property type="entry name" value="Potassium Channel Kv1.1, Chain A"/>
    <property type="match status" value="1"/>
</dbReference>
<dbReference type="InterPro" id="IPR011333">
    <property type="entry name" value="SKP1/BTB/POZ_sf"/>
</dbReference>
<dbReference type="PANTHER" id="PTHR47274:SF1">
    <property type="entry name" value="BTB_POZ DOMAIN CONTAINING PROTEIN, EXPRESSED"/>
    <property type="match status" value="1"/>
</dbReference>
<reference evidence="4" key="1">
    <citation type="submission" date="2015-07" db="EMBL/GenBank/DDBJ databases">
        <title>Transcriptome Assembly of Anthurium amnicola.</title>
        <authorList>
            <person name="Suzuki J."/>
        </authorList>
    </citation>
    <scope>NUCLEOTIDE SEQUENCE</scope>
</reference>
<dbReference type="InterPro" id="IPR000210">
    <property type="entry name" value="BTB/POZ_dom"/>
</dbReference>
<protein>
    <submittedName>
        <fullName evidence="4">BTB/POZ domain-containing protein At3g56230</fullName>
    </submittedName>
</protein>
<organism evidence="4">
    <name type="scientific">Anthurium amnicola</name>
    <dbReference type="NCBI Taxonomy" id="1678845"/>
    <lineage>
        <taxon>Eukaryota</taxon>
        <taxon>Viridiplantae</taxon>
        <taxon>Streptophyta</taxon>
        <taxon>Embryophyta</taxon>
        <taxon>Tracheophyta</taxon>
        <taxon>Spermatophyta</taxon>
        <taxon>Magnoliopsida</taxon>
        <taxon>Liliopsida</taxon>
        <taxon>Araceae</taxon>
        <taxon>Pothoideae</taxon>
        <taxon>Potheae</taxon>
        <taxon>Anthurium</taxon>
    </lineage>
</organism>
<dbReference type="PROSITE" id="PS50097">
    <property type="entry name" value="BTB"/>
    <property type="match status" value="1"/>
</dbReference>
<feature type="non-terminal residue" evidence="4">
    <location>
        <position position="1"/>
    </location>
</feature>
<feature type="domain" description="BTB" evidence="3">
    <location>
        <begin position="97"/>
        <end position="167"/>
    </location>
</feature>
<dbReference type="Gene3D" id="1.25.40.420">
    <property type="match status" value="1"/>
</dbReference>
<dbReference type="CDD" id="cd18186">
    <property type="entry name" value="BTB_POZ_ZBTB_KLHL-like"/>
    <property type="match status" value="1"/>
</dbReference>
<dbReference type="SMART" id="SM00225">
    <property type="entry name" value="BTB"/>
    <property type="match status" value="1"/>
</dbReference>
<dbReference type="PANTHER" id="PTHR47274">
    <property type="entry name" value="BTB/POZ DOMAIN CONTAINING PROTEIN, EXPRESSED-RELATED"/>
    <property type="match status" value="1"/>
</dbReference>
<dbReference type="InterPro" id="IPR044784">
    <property type="entry name" value="At1g01640-like"/>
</dbReference>
<proteinExistence type="predicted"/>
<comment type="pathway">
    <text evidence="2">Protein modification; protein ubiquitination.</text>
</comment>
<sequence length="283" mass="31232">KEPCWQVAMDCCICSPMASVFRPPRNSICASCYDGARCMMGFLNQLESEGQNESNPIKGLSTAFKWMKEKEQKEQGLMEKLEFLEGFVVALRDAVHTDILVQPGGGGPPIAAHRALLAARSEILRTVLSSDECKAPASESISLPELDHEALRCFLEFLYRGSLPKEEEEEGRRDRALLLAADKYDVPLLKKECEGRMLGALGPSNALDVLEVAAACSSERLRRSAMSAVVEHAEEVVFSGRYEGFALGNAHLCVEITRALLRERRDRGGDDCEEKKLLLLGGR</sequence>
<dbReference type="Pfam" id="PF00651">
    <property type="entry name" value="BTB"/>
    <property type="match status" value="1"/>
</dbReference>
<dbReference type="AlphaFoldDB" id="A0A1D1XFB8"/>
<evidence type="ECO:0000256" key="1">
    <source>
        <dbReference type="ARBA" id="ARBA00002668"/>
    </source>
</evidence>
<evidence type="ECO:0000256" key="2">
    <source>
        <dbReference type="ARBA" id="ARBA00004906"/>
    </source>
</evidence>
<evidence type="ECO:0000313" key="4">
    <source>
        <dbReference type="EMBL" id="JAT41097.1"/>
    </source>
</evidence>